<comment type="cofactor">
    <cofactor evidence="11">
        <name>Cu cation</name>
        <dbReference type="ChEBI" id="CHEBI:23378"/>
    </cofactor>
    <text evidence="11">Contains 1 topaquinone per subunit.</text>
</comment>
<organism evidence="16 17">
    <name type="scientific">Rubroshorea leprosula</name>
    <dbReference type="NCBI Taxonomy" id="152421"/>
    <lineage>
        <taxon>Eukaryota</taxon>
        <taxon>Viridiplantae</taxon>
        <taxon>Streptophyta</taxon>
        <taxon>Embryophyta</taxon>
        <taxon>Tracheophyta</taxon>
        <taxon>Spermatophyta</taxon>
        <taxon>Magnoliopsida</taxon>
        <taxon>eudicotyledons</taxon>
        <taxon>Gunneridae</taxon>
        <taxon>Pentapetalae</taxon>
        <taxon>rosids</taxon>
        <taxon>malvids</taxon>
        <taxon>Malvales</taxon>
        <taxon>Dipterocarpaceae</taxon>
        <taxon>Rubroshorea</taxon>
    </lineage>
</organism>
<dbReference type="PROSITE" id="PS01164">
    <property type="entry name" value="COPPER_AMINE_OXID_1"/>
    <property type="match status" value="1"/>
</dbReference>
<dbReference type="FunFam" id="2.70.98.20:FF:000004">
    <property type="entry name" value="Amine oxidase"/>
    <property type="match status" value="1"/>
</dbReference>
<evidence type="ECO:0000256" key="9">
    <source>
        <dbReference type="PIRSR" id="PIRSR600269-50"/>
    </source>
</evidence>
<dbReference type="GO" id="GO:0009753">
    <property type="term" value="P:response to jasmonic acid"/>
    <property type="evidence" value="ECO:0007669"/>
    <property type="project" value="UniProtKB-ARBA"/>
</dbReference>
<dbReference type="GO" id="GO:0009308">
    <property type="term" value="P:amine metabolic process"/>
    <property type="evidence" value="ECO:0007669"/>
    <property type="project" value="UniProtKB-UniRule"/>
</dbReference>
<feature type="chain" id="PRO_5043674877" description="Amine oxidase" evidence="12">
    <location>
        <begin position="27"/>
        <end position="674"/>
    </location>
</feature>
<reference evidence="16 17" key="1">
    <citation type="journal article" date="2021" name="Commun. Biol.">
        <title>The genome of Shorea leprosula (Dipterocarpaceae) highlights the ecological relevance of drought in aseasonal tropical rainforests.</title>
        <authorList>
            <person name="Ng K.K.S."/>
            <person name="Kobayashi M.J."/>
            <person name="Fawcett J.A."/>
            <person name="Hatakeyama M."/>
            <person name="Paape T."/>
            <person name="Ng C.H."/>
            <person name="Ang C.C."/>
            <person name="Tnah L.H."/>
            <person name="Lee C.T."/>
            <person name="Nishiyama T."/>
            <person name="Sese J."/>
            <person name="O'Brien M.J."/>
            <person name="Copetti D."/>
            <person name="Mohd Noor M.I."/>
            <person name="Ong R.C."/>
            <person name="Putra M."/>
            <person name="Sireger I.Z."/>
            <person name="Indrioko S."/>
            <person name="Kosugi Y."/>
            <person name="Izuno A."/>
            <person name="Isagi Y."/>
            <person name="Lee S.L."/>
            <person name="Shimizu K.K."/>
        </authorList>
    </citation>
    <scope>NUCLEOTIDE SEQUENCE [LARGE SCALE GENOMIC DNA]</scope>
    <source>
        <strain evidence="16">214</strain>
    </source>
</reference>
<feature type="active site" description="Proton acceptor" evidence="9">
    <location>
        <position position="322"/>
    </location>
</feature>
<dbReference type="GO" id="GO:0008131">
    <property type="term" value="F:primary methylamine oxidase activity"/>
    <property type="evidence" value="ECO:0007669"/>
    <property type="project" value="InterPro"/>
</dbReference>
<dbReference type="Proteomes" id="UP001054252">
    <property type="component" value="Unassembled WGS sequence"/>
</dbReference>
<dbReference type="PANTHER" id="PTHR10638">
    <property type="entry name" value="COPPER AMINE OXIDASE"/>
    <property type="match status" value="1"/>
</dbReference>
<keyword evidence="12" id="KW-0732">Signal</keyword>
<feature type="signal peptide" evidence="12">
    <location>
        <begin position="1"/>
        <end position="26"/>
    </location>
</feature>
<sequence>MASYLKPLLSLLFSIFFFSLASPIDAELQHPLDSLSPAEFTLVQNIVNKSYPTPHHNLTFQYVGLNEPDKPLVLAWLSHPTTKLPPRQALAIIRLNKQTHEIIIDLSKRQVISDEVYEGSGYPLLTNEEQSAAIELPFTYEPFIESIKSRGLNLSDVVCSTFTVGWYGEEKSRRVLKVQCFTKKDSVNIYVRPIEGIAIVVALDEMKIVGYGDRLRATVPKAEGTEYRASVLKPPFGPKLSRVAMVQPDGPGFKINGHMISWANWEFHLAFDVRVGPIVSLASIYDLEKQEFRRVMYRGYTSELFVPYQDPSEDWFFKTFFDCGEFGFGLSAVSLEPLTDCPSNAVFLDGYYAAQDGSPTNISNVFCIFERHAGEIMWRHTESGIPNETYREVRSDVSLVVRMVSTVGNYDYILDWEFKPSGSIKLGVGLTGILEVKAVNQTHTTQIKDDEHGTLVAENSIAVSHDHFLTYYFDLDIDGTANSFVRTGLVTKHVTEPGVPRKSYWTAVTETLKTESNARIRLGREPFDFAIVNPNKKTKPGNPIGYRLIPGSVSSPVMFPDDYPQVRGAFTNYNVWVTPYNKSEKWAGGKYVDQSHGDDTLAVWSQRNRNIENKDIVLWYTLGFHHVPCQEDYPMMPTLSGGFELRPLNFFERSPVLKVLSPPPVPLPNCTRRP</sequence>
<dbReference type="InterPro" id="IPR015802">
    <property type="entry name" value="Cu_amine_oxidase_N3"/>
</dbReference>
<keyword evidence="4 11" id="KW-0479">Metal-binding</keyword>
<dbReference type="InterPro" id="IPR049948">
    <property type="entry name" value="Cu_Am_ox_TPQ-bd"/>
</dbReference>
<dbReference type="EC" id="1.4.3.-" evidence="11"/>
<dbReference type="GO" id="GO:1904585">
    <property type="term" value="P:response to putrescine"/>
    <property type="evidence" value="ECO:0007669"/>
    <property type="project" value="UniProtKB-ARBA"/>
</dbReference>
<evidence type="ECO:0000313" key="17">
    <source>
        <dbReference type="Proteomes" id="UP001054252"/>
    </source>
</evidence>
<dbReference type="GO" id="GO:0009733">
    <property type="term" value="P:response to auxin"/>
    <property type="evidence" value="ECO:0007669"/>
    <property type="project" value="UniProtKB-ARBA"/>
</dbReference>
<dbReference type="Pfam" id="PF02728">
    <property type="entry name" value="Cu_amine_oxidN3"/>
    <property type="match status" value="1"/>
</dbReference>
<evidence type="ECO:0000256" key="7">
    <source>
        <dbReference type="ARBA" id="ARBA00023008"/>
    </source>
</evidence>
<dbReference type="GO" id="GO:0009737">
    <property type="term" value="P:response to abscisic acid"/>
    <property type="evidence" value="ECO:0007669"/>
    <property type="project" value="UniProtKB-ARBA"/>
</dbReference>
<comment type="PTM">
    <text evidence="10 11">Topaquinone (TPQ) is generated by copper-dependent autoxidation of a specific tyrosyl residue.</text>
</comment>
<dbReference type="PANTHER" id="PTHR10638:SF87">
    <property type="entry name" value="AMINE OXIDASE [COPPER-CONTAINING] ALPHA 2, PEROXISOMAL-RELATED"/>
    <property type="match status" value="1"/>
</dbReference>
<dbReference type="GO" id="GO:0009751">
    <property type="term" value="P:response to salicylic acid"/>
    <property type="evidence" value="ECO:0007669"/>
    <property type="project" value="UniProtKB-ARBA"/>
</dbReference>
<feature type="active site" description="Schiff-base intermediate with substrate; via topaquinone" evidence="9">
    <location>
        <position position="410"/>
    </location>
</feature>
<keyword evidence="8" id="KW-1015">Disulfide bond</keyword>
<dbReference type="InterPro" id="IPR015798">
    <property type="entry name" value="Cu_amine_oxidase_C"/>
</dbReference>
<keyword evidence="6 11" id="KW-0560">Oxidoreductase</keyword>
<evidence type="ECO:0000256" key="12">
    <source>
        <dbReference type="SAM" id="SignalP"/>
    </source>
</evidence>
<evidence type="ECO:0000256" key="2">
    <source>
        <dbReference type="ARBA" id="ARBA00007983"/>
    </source>
</evidence>
<dbReference type="GO" id="GO:0052595">
    <property type="term" value="F:aliphatic amine oxidase activity"/>
    <property type="evidence" value="ECO:0007669"/>
    <property type="project" value="UniProtKB-ARBA"/>
</dbReference>
<feature type="domain" description="Copper amine oxidase N2-terminal" evidence="14">
    <location>
        <begin position="30"/>
        <end position="115"/>
    </location>
</feature>
<evidence type="ECO:0000256" key="5">
    <source>
        <dbReference type="ARBA" id="ARBA00022772"/>
    </source>
</evidence>
<evidence type="ECO:0000259" key="15">
    <source>
        <dbReference type="Pfam" id="PF02728"/>
    </source>
</evidence>
<evidence type="ECO:0000256" key="1">
    <source>
        <dbReference type="ARBA" id="ARBA00001935"/>
    </source>
</evidence>
<feature type="domain" description="Copper amine oxidase N3-terminal" evidence="15">
    <location>
        <begin position="123"/>
        <end position="215"/>
    </location>
</feature>
<dbReference type="EMBL" id="BPVZ01000161">
    <property type="protein sequence ID" value="GKV42756.1"/>
    <property type="molecule type" value="Genomic_DNA"/>
</dbReference>
<proteinExistence type="inferred from homology"/>
<dbReference type="GO" id="GO:0009414">
    <property type="term" value="P:response to water deprivation"/>
    <property type="evidence" value="ECO:0007669"/>
    <property type="project" value="UniProtKB-ARBA"/>
</dbReference>
<feature type="domain" description="Copper amine oxidase catalytic" evidence="13">
    <location>
        <begin position="244"/>
        <end position="657"/>
    </location>
</feature>
<evidence type="ECO:0000256" key="6">
    <source>
        <dbReference type="ARBA" id="ARBA00023002"/>
    </source>
</evidence>
<evidence type="ECO:0000256" key="3">
    <source>
        <dbReference type="ARBA" id="ARBA00011738"/>
    </source>
</evidence>
<keyword evidence="7 11" id="KW-0186">Copper</keyword>
<dbReference type="InterPro" id="IPR049947">
    <property type="entry name" value="Cu_Am_Ox_Cu-bd"/>
</dbReference>
<comment type="subunit">
    <text evidence="3">Homodimer.</text>
</comment>
<dbReference type="Gene3D" id="3.10.450.40">
    <property type="match status" value="2"/>
</dbReference>
<gene>
    <name evidence="16" type="ORF">SLEP1_g50130</name>
</gene>
<feature type="modified residue" description="2',4',5'-topaquinone" evidence="10">
    <location>
        <position position="410"/>
    </location>
</feature>
<dbReference type="GO" id="GO:0005507">
    <property type="term" value="F:copper ion binding"/>
    <property type="evidence" value="ECO:0007669"/>
    <property type="project" value="InterPro"/>
</dbReference>
<dbReference type="GO" id="GO:0009611">
    <property type="term" value="P:response to wounding"/>
    <property type="evidence" value="ECO:0007669"/>
    <property type="project" value="UniProtKB-ARBA"/>
</dbReference>
<dbReference type="InterPro" id="IPR015800">
    <property type="entry name" value="Cu_amine_oxidase_N2"/>
</dbReference>
<dbReference type="InterPro" id="IPR016182">
    <property type="entry name" value="Cu_amine_oxidase_N-reg"/>
</dbReference>
<evidence type="ECO:0000313" key="16">
    <source>
        <dbReference type="EMBL" id="GKV42756.1"/>
    </source>
</evidence>
<comment type="cofactor">
    <cofactor evidence="1">
        <name>Cu cation</name>
        <dbReference type="ChEBI" id="CHEBI:23378"/>
    </cofactor>
</comment>
<evidence type="ECO:0000256" key="4">
    <source>
        <dbReference type="ARBA" id="ARBA00022723"/>
    </source>
</evidence>
<dbReference type="InterPro" id="IPR000269">
    <property type="entry name" value="Cu_amine_oxidase"/>
</dbReference>
<dbReference type="Gene3D" id="2.70.98.20">
    <property type="entry name" value="Copper amine oxidase, catalytic domain"/>
    <property type="match status" value="1"/>
</dbReference>
<dbReference type="InterPro" id="IPR036460">
    <property type="entry name" value="Cu_amine_oxidase_C_sf"/>
</dbReference>
<dbReference type="SUPFAM" id="SSF54416">
    <property type="entry name" value="Amine oxidase N-terminal region"/>
    <property type="match status" value="2"/>
</dbReference>
<protein>
    <recommendedName>
        <fullName evidence="11">Amine oxidase</fullName>
        <ecNumber evidence="11">1.4.3.-</ecNumber>
    </recommendedName>
</protein>
<keyword evidence="5 9" id="KW-0801">TPQ</keyword>
<evidence type="ECO:0000259" key="14">
    <source>
        <dbReference type="Pfam" id="PF02727"/>
    </source>
</evidence>
<dbReference type="SUPFAM" id="SSF49998">
    <property type="entry name" value="Amine oxidase catalytic domain"/>
    <property type="match status" value="1"/>
</dbReference>
<dbReference type="FunFam" id="3.10.450.40:FF:000005">
    <property type="entry name" value="Amine oxidase"/>
    <property type="match status" value="1"/>
</dbReference>
<comment type="similarity">
    <text evidence="2 11">Belongs to the copper/topaquinone oxidase family.</text>
</comment>
<keyword evidence="17" id="KW-1185">Reference proteome</keyword>
<comment type="caution">
    <text evidence="16">The sequence shown here is derived from an EMBL/GenBank/DDBJ whole genome shotgun (WGS) entry which is preliminary data.</text>
</comment>
<evidence type="ECO:0000256" key="10">
    <source>
        <dbReference type="PIRSR" id="PIRSR600269-51"/>
    </source>
</evidence>
<evidence type="ECO:0000259" key="13">
    <source>
        <dbReference type="Pfam" id="PF01179"/>
    </source>
</evidence>
<accession>A0AAV5LZ00</accession>
<dbReference type="GO" id="GO:0048038">
    <property type="term" value="F:quinone binding"/>
    <property type="evidence" value="ECO:0007669"/>
    <property type="project" value="InterPro"/>
</dbReference>
<dbReference type="Pfam" id="PF01179">
    <property type="entry name" value="Cu_amine_oxid"/>
    <property type="match status" value="1"/>
</dbReference>
<evidence type="ECO:0000256" key="11">
    <source>
        <dbReference type="RuleBase" id="RU000672"/>
    </source>
</evidence>
<evidence type="ECO:0000256" key="8">
    <source>
        <dbReference type="ARBA" id="ARBA00023157"/>
    </source>
</evidence>
<dbReference type="Pfam" id="PF02727">
    <property type="entry name" value="Cu_amine_oxidN2"/>
    <property type="match status" value="1"/>
</dbReference>
<dbReference type="FunFam" id="3.10.450.40:FF:000012">
    <property type="entry name" value="Amine oxidase"/>
    <property type="match status" value="1"/>
</dbReference>
<name>A0AAV5LZ00_9ROSI</name>
<dbReference type="AlphaFoldDB" id="A0AAV5LZ00"/>
<dbReference type="PROSITE" id="PS01165">
    <property type="entry name" value="COPPER_AMINE_OXID_2"/>
    <property type="match status" value="1"/>
</dbReference>